<dbReference type="PROSITE" id="PS50082">
    <property type="entry name" value="WD_REPEATS_2"/>
    <property type="match status" value="3"/>
</dbReference>
<dbReference type="PANTHER" id="PTHR19924:SF26">
    <property type="entry name" value="U3 SMALL NUCLEOLAR RNA-ASSOCIATED PROTEIN 15 HOMOLOG"/>
    <property type="match status" value="1"/>
</dbReference>
<dbReference type="EMBL" id="MU839831">
    <property type="protein sequence ID" value="KAK1756819.1"/>
    <property type="molecule type" value="Genomic_DNA"/>
</dbReference>
<evidence type="ECO:0000256" key="5">
    <source>
        <dbReference type="ARBA" id="ARBA00023242"/>
    </source>
</evidence>
<dbReference type="GO" id="GO:0006364">
    <property type="term" value="P:rRNA processing"/>
    <property type="evidence" value="ECO:0007669"/>
    <property type="project" value="UniProtKB-KW"/>
</dbReference>
<keyword evidence="9" id="KW-1185">Reference proteome</keyword>
<evidence type="ECO:0000256" key="4">
    <source>
        <dbReference type="ARBA" id="ARBA00022737"/>
    </source>
</evidence>
<evidence type="ECO:0000256" key="2">
    <source>
        <dbReference type="ARBA" id="ARBA00022552"/>
    </source>
</evidence>
<organism evidence="8 9">
    <name type="scientific">Echria macrotheca</name>
    <dbReference type="NCBI Taxonomy" id="438768"/>
    <lineage>
        <taxon>Eukaryota</taxon>
        <taxon>Fungi</taxon>
        <taxon>Dikarya</taxon>
        <taxon>Ascomycota</taxon>
        <taxon>Pezizomycotina</taxon>
        <taxon>Sordariomycetes</taxon>
        <taxon>Sordariomycetidae</taxon>
        <taxon>Sordariales</taxon>
        <taxon>Schizotheciaceae</taxon>
        <taxon>Echria</taxon>
    </lineage>
</organism>
<dbReference type="Pfam" id="PF00400">
    <property type="entry name" value="WD40"/>
    <property type="match status" value="3"/>
</dbReference>
<keyword evidence="2" id="KW-0698">rRNA processing</keyword>
<feature type="repeat" description="WD" evidence="6">
    <location>
        <begin position="267"/>
        <end position="308"/>
    </location>
</feature>
<name>A0AAJ0BEL4_9PEZI</name>
<feature type="domain" description="U3 small nucleolar RNA-associated protein 15 C-terminal" evidence="7">
    <location>
        <begin position="396"/>
        <end position="544"/>
    </location>
</feature>
<gene>
    <name evidence="8" type="ORF">QBC47DRAFT_377721</name>
</gene>
<dbReference type="GO" id="GO:0045943">
    <property type="term" value="P:positive regulation of transcription by RNA polymerase I"/>
    <property type="evidence" value="ECO:0007669"/>
    <property type="project" value="TreeGrafter"/>
</dbReference>
<comment type="subcellular location">
    <subcellularLocation>
        <location evidence="1">Nucleus</location>
        <location evidence="1">Nucleolus</location>
    </subcellularLocation>
</comment>
<keyword evidence="5" id="KW-0539">Nucleus</keyword>
<dbReference type="PANTHER" id="PTHR19924">
    <property type="entry name" value="UTP15 U3 SMALL NUCLEOLAR RNA-ASSOCIATED PROTEIN 15 FAMILY MEMBER"/>
    <property type="match status" value="1"/>
</dbReference>
<dbReference type="InterPro" id="IPR015943">
    <property type="entry name" value="WD40/YVTN_repeat-like_dom_sf"/>
</dbReference>
<evidence type="ECO:0000256" key="1">
    <source>
        <dbReference type="ARBA" id="ARBA00004604"/>
    </source>
</evidence>
<sequence>MAAEVLPLPQLKLATGPSPVTAEQRYWKSFRNQKSHTSTASWPISHISFPAISAGAASSSSLAVAAKINDLFAVSAGPRVDIFSIRKREPLKTITRFDSEAHSGEIRIDGRVLVAGEDSGKMQVFDVGTGTRAVILKTWHIHKQPVWVTKWSPTELTTLMSASDDKTVRLWDLPSNNPSRMFTGHSDYVRSGSFMPGGNSNIVISGSYDETVRVWDARAPGGSVLTFKHADPIEDVLPLPSGTTVLAASGSAISVLDLVAAKPLRLITNHQKTVTSLSLASNGQRVVSGSLDGHVKVFETSSWNVVSSSKYPSPILSLSVIAAGAAQEDRHLAVGMQSGVLSLRTRLTGAAADKARNKAAEQAALDIGPEALEKLDQQKAKRKRRVLSNKAMDTLGDNVDVIIPTARTTHKRVRLKPWQRDFREGRYAAALDHVLDMSNPEYQPLTALTVFVELRHRSALREALEGRDEVTVLPVIRWVGKYLSDTRYMGVCVDVIFHLLDLYSEYVGASASLAAQFQLLSGRVTKEVDKAQLAICTGGMVESLVGGAA</sequence>
<dbReference type="GO" id="GO:0005730">
    <property type="term" value="C:nucleolus"/>
    <property type="evidence" value="ECO:0007669"/>
    <property type="project" value="UniProtKB-SubCell"/>
</dbReference>
<dbReference type="Proteomes" id="UP001239445">
    <property type="component" value="Unassembled WGS sequence"/>
</dbReference>
<dbReference type="AlphaFoldDB" id="A0AAJ0BEL4"/>
<dbReference type="InterPro" id="IPR001680">
    <property type="entry name" value="WD40_rpt"/>
</dbReference>
<dbReference type="Pfam" id="PF09384">
    <property type="entry name" value="UTP15_C"/>
    <property type="match status" value="1"/>
</dbReference>
<keyword evidence="4" id="KW-0677">Repeat</keyword>
<evidence type="ECO:0000259" key="7">
    <source>
        <dbReference type="Pfam" id="PF09384"/>
    </source>
</evidence>
<accession>A0AAJ0BEL4</accession>
<dbReference type="FunFam" id="2.130.10.10:FF:001577">
    <property type="entry name" value="WGS project CABT00000000 data, contig 2.26"/>
    <property type="match status" value="1"/>
</dbReference>
<dbReference type="InterPro" id="IPR018983">
    <property type="entry name" value="U3_snoRNA-assocProt_15_C"/>
</dbReference>
<dbReference type="SMART" id="SM00320">
    <property type="entry name" value="WD40"/>
    <property type="match status" value="5"/>
</dbReference>
<dbReference type="InterPro" id="IPR019775">
    <property type="entry name" value="WD40_repeat_CS"/>
</dbReference>
<evidence type="ECO:0000313" key="8">
    <source>
        <dbReference type="EMBL" id="KAK1756819.1"/>
    </source>
</evidence>
<evidence type="ECO:0000313" key="9">
    <source>
        <dbReference type="Proteomes" id="UP001239445"/>
    </source>
</evidence>
<evidence type="ECO:0000256" key="3">
    <source>
        <dbReference type="ARBA" id="ARBA00022574"/>
    </source>
</evidence>
<evidence type="ECO:0000256" key="6">
    <source>
        <dbReference type="PROSITE-ProRule" id="PRU00221"/>
    </source>
</evidence>
<dbReference type="SUPFAM" id="SSF50978">
    <property type="entry name" value="WD40 repeat-like"/>
    <property type="match status" value="1"/>
</dbReference>
<proteinExistence type="predicted"/>
<feature type="repeat" description="WD" evidence="6">
    <location>
        <begin position="182"/>
        <end position="216"/>
    </location>
</feature>
<reference evidence="8" key="1">
    <citation type="submission" date="2023-06" db="EMBL/GenBank/DDBJ databases">
        <title>Genome-scale phylogeny and comparative genomics of the fungal order Sordariales.</title>
        <authorList>
            <consortium name="Lawrence Berkeley National Laboratory"/>
            <person name="Hensen N."/>
            <person name="Bonometti L."/>
            <person name="Westerberg I."/>
            <person name="Brannstrom I.O."/>
            <person name="Guillou S."/>
            <person name="Cros-Aarteil S."/>
            <person name="Calhoun S."/>
            <person name="Haridas S."/>
            <person name="Kuo A."/>
            <person name="Mondo S."/>
            <person name="Pangilinan J."/>
            <person name="Riley R."/>
            <person name="Labutti K."/>
            <person name="Andreopoulos B."/>
            <person name="Lipzen A."/>
            <person name="Chen C."/>
            <person name="Yanf M."/>
            <person name="Daum C."/>
            <person name="Ng V."/>
            <person name="Clum A."/>
            <person name="Steindorff A."/>
            <person name="Ohm R."/>
            <person name="Martin F."/>
            <person name="Silar P."/>
            <person name="Natvig D."/>
            <person name="Lalanne C."/>
            <person name="Gautier V."/>
            <person name="Ament-Velasquez S.L."/>
            <person name="Kruys A."/>
            <person name="Hutchinson M.I."/>
            <person name="Powell A.J."/>
            <person name="Barry K."/>
            <person name="Miller A.N."/>
            <person name="Grigoriev I.V."/>
            <person name="Debuchy R."/>
            <person name="Gladieux P."/>
            <person name="Thoren M.H."/>
            <person name="Johannesson H."/>
        </authorList>
    </citation>
    <scope>NUCLEOTIDE SEQUENCE</scope>
    <source>
        <strain evidence="8">PSN4</strain>
    </source>
</reference>
<dbReference type="Gene3D" id="2.130.10.10">
    <property type="entry name" value="YVTN repeat-like/Quinoprotein amine dehydrogenase"/>
    <property type="match status" value="2"/>
</dbReference>
<dbReference type="InterPro" id="IPR036322">
    <property type="entry name" value="WD40_repeat_dom_sf"/>
</dbReference>
<dbReference type="InterPro" id="IPR020472">
    <property type="entry name" value="WD40_PAC1"/>
</dbReference>
<feature type="repeat" description="WD" evidence="6">
    <location>
        <begin position="139"/>
        <end position="181"/>
    </location>
</feature>
<dbReference type="PROSITE" id="PS00678">
    <property type="entry name" value="WD_REPEATS_1"/>
    <property type="match status" value="1"/>
</dbReference>
<comment type="caution">
    <text evidence="8">The sequence shown here is derived from an EMBL/GenBank/DDBJ whole genome shotgun (WGS) entry which is preliminary data.</text>
</comment>
<dbReference type="PRINTS" id="PR00320">
    <property type="entry name" value="GPROTEINBRPT"/>
</dbReference>
<protein>
    <submittedName>
        <fullName evidence="8">WD40-repeat-containing domain protein</fullName>
    </submittedName>
</protein>
<dbReference type="PROSITE" id="PS50294">
    <property type="entry name" value="WD_REPEATS_REGION"/>
    <property type="match status" value="3"/>
</dbReference>
<keyword evidence="3 6" id="KW-0853">WD repeat</keyword>